<comment type="cofactor">
    <cofactor evidence="1 7">
        <name>FAD</name>
        <dbReference type="ChEBI" id="CHEBI:57692"/>
    </cofactor>
</comment>
<dbReference type="Gene3D" id="1.20.140.10">
    <property type="entry name" value="Butyryl-CoA Dehydrogenase, subunit A, domain 3"/>
    <property type="match status" value="1"/>
</dbReference>
<dbReference type="InterPro" id="IPR009100">
    <property type="entry name" value="AcylCoA_DH/oxidase_NM_dom_sf"/>
</dbReference>
<dbReference type="PANTHER" id="PTHR43884:SF12">
    <property type="entry name" value="ISOVALERYL-COA DEHYDROGENASE, MITOCHONDRIAL-RELATED"/>
    <property type="match status" value="1"/>
</dbReference>
<dbReference type="AlphaFoldDB" id="A0A177B1L9"/>
<dbReference type="OrthoDB" id="9988775at2759"/>
<dbReference type="PROSITE" id="PS00072">
    <property type="entry name" value="ACYL_COA_DH_1"/>
    <property type="match status" value="1"/>
</dbReference>
<dbReference type="PROSITE" id="PS00073">
    <property type="entry name" value="ACYL_COA_DH_2"/>
    <property type="match status" value="1"/>
</dbReference>
<dbReference type="InterPro" id="IPR046373">
    <property type="entry name" value="Acyl-CoA_Oxase/DH_mid-dom_sf"/>
</dbReference>
<dbReference type="Proteomes" id="UP000078046">
    <property type="component" value="Unassembled WGS sequence"/>
</dbReference>
<protein>
    <submittedName>
        <fullName evidence="11">Isovaleryl-CoA dehydrogenase, mitochondrial</fullName>
    </submittedName>
</protein>
<dbReference type="InterPro" id="IPR006091">
    <property type="entry name" value="Acyl-CoA_Oxase/DH_mid-dom"/>
</dbReference>
<comment type="similarity">
    <text evidence="2 7">Belongs to the acyl-CoA dehydrogenase family.</text>
</comment>
<dbReference type="FunFam" id="1.10.540.10:FF:000007">
    <property type="entry name" value="Isovaleryl-CoA dehydrogenase, mitochondrial"/>
    <property type="match status" value="1"/>
</dbReference>
<dbReference type="SUPFAM" id="SSF56645">
    <property type="entry name" value="Acyl-CoA dehydrogenase NM domain-like"/>
    <property type="match status" value="1"/>
</dbReference>
<dbReference type="InterPro" id="IPR006089">
    <property type="entry name" value="Acyl-CoA_DH_CS"/>
</dbReference>
<keyword evidence="5 7" id="KW-0560">Oxidoreductase</keyword>
<comment type="caution">
    <text evidence="11">The sequence shown here is derived from an EMBL/GenBank/DDBJ whole genome shotgun (WGS) entry which is preliminary data.</text>
</comment>
<dbReference type="InterPro" id="IPR037069">
    <property type="entry name" value="AcylCoA_DH/ox_N_sf"/>
</dbReference>
<dbReference type="InterPro" id="IPR036250">
    <property type="entry name" value="AcylCo_DH-like_C"/>
</dbReference>
<dbReference type="EMBL" id="LWCA01000501">
    <property type="protein sequence ID" value="OAF68168.1"/>
    <property type="molecule type" value="Genomic_DNA"/>
</dbReference>
<keyword evidence="12" id="KW-1185">Reference proteome</keyword>
<dbReference type="Gene3D" id="2.40.110.10">
    <property type="entry name" value="Butyryl-CoA Dehydrogenase, subunit A, domain 2"/>
    <property type="match status" value="1"/>
</dbReference>
<evidence type="ECO:0000313" key="11">
    <source>
        <dbReference type="EMBL" id="OAF68168.1"/>
    </source>
</evidence>
<feature type="domain" description="Acyl-CoA dehydrogenase/oxidase N-terminal" evidence="10">
    <location>
        <begin position="34"/>
        <end position="164"/>
    </location>
</feature>
<evidence type="ECO:0000256" key="2">
    <source>
        <dbReference type="ARBA" id="ARBA00009347"/>
    </source>
</evidence>
<sequence>MKSIRILGTLKNWTIPKCRVGLSTFNDNLYSLTPYQTDLRQSVRDFCNKELKPKAHEIDVQDNFKEIRVIIYNNRIQNIFFTMYNQFWKKMGDMGLNGITVPEKYGGLGGKYIDHVIVMEEISRASGSIGLSYGAHSNLCVNQINRNGTEKQKDKYLPKLISGEHIGALAMSEVNSGSDVVSMKCRAKYRDGSYILNGTKFWITNGSDADVLVIYAKTDSNSEKPQHGVTAFIVEKNIPGFSIGKKVEKLGMRGSNTCELIFDNCSIPEENVLGKVNKGIYVLFSGLDIERVVLSAGPIGLMQSACDEAFSYANERKCFNSKISHFQLIQELIADMYVRLSYSRSYSYNVAKALDNGRIVPKDCSGCILVSSQNAVKSSLNAIQILGGNGYTTEYRCGRLLRDAKLYEIGAGTNEIRKLIIGREIAKKHE</sequence>
<dbReference type="GO" id="GO:0050660">
    <property type="term" value="F:flavin adenine dinucleotide binding"/>
    <property type="evidence" value="ECO:0007669"/>
    <property type="project" value="InterPro"/>
</dbReference>
<keyword evidence="3 7" id="KW-0285">Flavoprotein</keyword>
<accession>A0A177B1L9</accession>
<evidence type="ECO:0000256" key="7">
    <source>
        <dbReference type="RuleBase" id="RU362125"/>
    </source>
</evidence>
<dbReference type="Gene3D" id="1.10.540.10">
    <property type="entry name" value="Acyl-CoA dehydrogenase/oxidase, N-terminal domain"/>
    <property type="match status" value="1"/>
</dbReference>
<name>A0A177B1L9_9BILA</name>
<keyword evidence="4 7" id="KW-0274">FAD</keyword>
<evidence type="ECO:0000259" key="8">
    <source>
        <dbReference type="Pfam" id="PF00441"/>
    </source>
</evidence>
<evidence type="ECO:0000256" key="3">
    <source>
        <dbReference type="ARBA" id="ARBA00022630"/>
    </source>
</evidence>
<proteinExistence type="inferred from homology"/>
<dbReference type="Pfam" id="PF00441">
    <property type="entry name" value="Acyl-CoA_dh_1"/>
    <property type="match status" value="1"/>
</dbReference>
<gene>
    <name evidence="11" type="ORF">A3Q56_04036</name>
</gene>
<feature type="domain" description="Acyl-CoA dehydrogenase/oxidase C-terminal" evidence="8">
    <location>
        <begin position="277"/>
        <end position="425"/>
    </location>
</feature>
<dbReference type="InterPro" id="IPR009075">
    <property type="entry name" value="AcylCo_DH/oxidase_C"/>
</dbReference>
<evidence type="ECO:0000313" key="12">
    <source>
        <dbReference type="Proteomes" id="UP000078046"/>
    </source>
</evidence>
<comment type="catalytic activity">
    <reaction evidence="6">
        <text>(2S)-2-methylbutanoyl-CoA + oxidized [electron-transfer flavoprotein] + H(+) = (2E)-2-methylbut-2-enoyl-CoA + reduced [electron-transfer flavoprotein]</text>
        <dbReference type="Rhea" id="RHEA:48256"/>
        <dbReference type="Rhea" id="RHEA-COMP:10685"/>
        <dbReference type="Rhea" id="RHEA-COMP:10686"/>
        <dbReference type="ChEBI" id="CHEBI:15378"/>
        <dbReference type="ChEBI" id="CHEBI:57337"/>
        <dbReference type="ChEBI" id="CHEBI:57692"/>
        <dbReference type="ChEBI" id="CHEBI:58307"/>
        <dbReference type="ChEBI" id="CHEBI:88166"/>
    </reaction>
    <physiologicalReaction direction="left-to-right" evidence="6">
        <dbReference type="Rhea" id="RHEA:48257"/>
    </physiologicalReaction>
</comment>
<dbReference type="GO" id="GO:0005739">
    <property type="term" value="C:mitochondrion"/>
    <property type="evidence" value="ECO:0007669"/>
    <property type="project" value="TreeGrafter"/>
</dbReference>
<dbReference type="GO" id="GO:0006552">
    <property type="term" value="P:L-leucine catabolic process"/>
    <property type="evidence" value="ECO:0007669"/>
    <property type="project" value="TreeGrafter"/>
</dbReference>
<evidence type="ECO:0000259" key="10">
    <source>
        <dbReference type="Pfam" id="PF02771"/>
    </source>
</evidence>
<feature type="domain" description="Acyl-CoA oxidase/dehydrogenase middle" evidence="9">
    <location>
        <begin position="168"/>
        <end position="265"/>
    </location>
</feature>
<dbReference type="GO" id="GO:0008470">
    <property type="term" value="F:3-methylbutanoyl-CoA dehydrogenase activity"/>
    <property type="evidence" value="ECO:0007669"/>
    <property type="project" value="TreeGrafter"/>
</dbReference>
<evidence type="ECO:0000256" key="1">
    <source>
        <dbReference type="ARBA" id="ARBA00001974"/>
    </source>
</evidence>
<evidence type="ECO:0000256" key="5">
    <source>
        <dbReference type="ARBA" id="ARBA00023002"/>
    </source>
</evidence>
<dbReference type="FunFam" id="2.40.110.10:FF:000004">
    <property type="entry name" value="Isovaleryl-CoA dehydrogenase, mitochondrial"/>
    <property type="match status" value="1"/>
</dbReference>
<dbReference type="SUPFAM" id="SSF47203">
    <property type="entry name" value="Acyl-CoA dehydrogenase C-terminal domain-like"/>
    <property type="match status" value="1"/>
</dbReference>
<dbReference type="PANTHER" id="PTHR43884">
    <property type="entry name" value="ACYL-COA DEHYDROGENASE"/>
    <property type="match status" value="1"/>
</dbReference>
<dbReference type="Pfam" id="PF02771">
    <property type="entry name" value="Acyl-CoA_dh_N"/>
    <property type="match status" value="1"/>
</dbReference>
<evidence type="ECO:0000256" key="6">
    <source>
        <dbReference type="ARBA" id="ARBA00049552"/>
    </source>
</evidence>
<dbReference type="InterPro" id="IPR013786">
    <property type="entry name" value="AcylCoA_DH/ox_N"/>
</dbReference>
<reference evidence="11 12" key="1">
    <citation type="submission" date="2016-04" db="EMBL/GenBank/DDBJ databases">
        <title>The genome of Intoshia linei affirms orthonectids as highly simplified spiralians.</title>
        <authorList>
            <person name="Mikhailov K.V."/>
            <person name="Slusarev G.S."/>
            <person name="Nikitin M.A."/>
            <person name="Logacheva M.D."/>
            <person name="Penin A."/>
            <person name="Aleoshin V."/>
            <person name="Panchin Y.V."/>
        </authorList>
    </citation>
    <scope>NUCLEOTIDE SEQUENCE [LARGE SCALE GENOMIC DNA]</scope>
    <source>
        <strain evidence="11">Intl2013</strain>
        <tissue evidence="11">Whole animal</tissue>
    </source>
</reference>
<evidence type="ECO:0000259" key="9">
    <source>
        <dbReference type="Pfam" id="PF02770"/>
    </source>
</evidence>
<dbReference type="Pfam" id="PF02770">
    <property type="entry name" value="Acyl-CoA_dh_M"/>
    <property type="match status" value="1"/>
</dbReference>
<organism evidence="11 12">
    <name type="scientific">Intoshia linei</name>
    <dbReference type="NCBI Taxonomy" id="1819745"/>
    <lineage>
        <taxon>Eukaryota</taxon>
        <taxon>Metazoa</taxon>
        <taxon>Spiralia</taxon>
        <taxon>Lophotrochozoa</taxon>
        <taxon>Mesozoa</taxon>
        <taxon>Orthonectida</taxon>
        <taxon>Rhopaluridae</taxon>
        <taxon>Intoshia</taxon>
    </lineage>
</organism>
<dbReference type="FunFam" id="1.20.140.10:FF:000001">
    <property type="entry name" value="Acyl-CoA dehydrogenase"/>
    <property type="match status" value="1"/>
</dbReference>
<evidence type="ECO:0000256" key="4">
    <source>
        <dbReference type="ARBA" id="ARBA00022827"/>
    </source>
</evidence>